<protein>
    <submittedName>
        <fullName evidence="2">Uncharacterized protein</fullName>
    </submittedName>
</protein>
<sequence length="157" mass="18126">MSFADRDLDNSFDKELRDKNSILTLDFMLPAIVLVLPCGVVSGLHFMFKRECLINSELILKYEFEQHSVLRDTLEPAVSLFVFYLASTTLLEKYEFKQRPVLIDALEPAVSLFVFYPVSTSLLEESINYSNEACWDFGRASDSLTQQLLILCRYFSR</sequence>
<dbReference type="Proteomes" id="UP001164929">
    <property type="component" value="Chromosome 2"/>
</dbReference>
<keyword evidence="1" id="KW-0812">Transmembrane</keyword>
<keyword evidence="1" id="KW-1133">Transmembrane helix</keyword>
<evidence type="ECO:0000313" key="3">
    <source>
        <dbReference type="Proteomes" id="UP001164929"/>
    </source>
</evidence>
<evidence type="ECO:0000256" key="1">
    <source>
        <dbReference type="SAM" id="Phobius"/>
    </source>
</evidence>
<accession>A0AAD6WCI1</accession>
<keyword evidence="1" id="KW-0472">Membrane</keyword>
<dbReference type="AlphaFoldDB" id="A0AAD6WCI1"/>
<evidence type="ECO:0000313" key="2">
    <source>
        <dbReference type="EMBL" id="KAJ7007282.1"/>
    </source>
</evidence>
<reference evidence="2" key="1">
    <citation type="journal article" date="2023" name="Mol. Ecol. Resour.">
        <title>Chromosome-level genome assembly of a triploid poplar Populus alba 'Berolinensis'.</title>
        <authorList>
            <person name="Chen S."/>
            <person name="Yu Y."/>
            <person name="Wang X."/>
            <person name="Wang S."/>
            <person name="Zhang T."/>
            <person name="Zhou Y."/>
            <person name="He R."/>
            <person name="Meng N."/>
            <person name="Wang Y."/>
            <person name="Liu W."/>
            <person name="Liu Z."/>
            <person name="Liu J."/>
            <person name="Guo Q."/>
            <person name="Huang H."/>
            <person name="Sederoff R.R."/>
            <person name="Wang G."/>
            <person name="Qu G."/>
            <person name="Chen S."/>
        </authorList>
    </citation>
    <scope>NUCLEOTIDE SEQUENCE</scope>
    <source>
        <strain evidence="2">SC-2020</strain>
    </source>
</reference>
<dbReference type="EMBL" id="JAQIZT010000002">
    <property type="protein sequence ID" value="KAJ7007282.1"/>
    <property type="molecule type" value="Genomic_DNA"/>
</dbReference>
<comment type="caution">
    <text evidence="2">The sequence shown here is derived from an EMBL/GenBank/DDBJ whole genome shotgun (WGS) entry which is preliminary data.</text>
</comment>
<name>A0AAD6WCI1_9ROSI</name>
<proteinExistence type="predicted"/>
<gene>
    <name evidence="2" type="ORF">NC653_006357</name>
</gene>
<organism evidence="2 3">
    <name type="scientific">Populus alba x Populus x berolinensis</name>
    <dbReference type="NCBI Taxonomy" id="444605"/>
    <lineage>
        <taxon>Eukaryota</taxon>
        <taxon>Viridiplantae</taxon>
        <taxon>Streptophyta</taxon>
        <taxon>Embryophyta</taxon>
        <taxon>Tracheophyta</taxon>
        <taxon>Spermatophyta</taxon>
        <taxon>Magnoliopsida</taxon>
        <taxon>eudicotyledons</taxon>
        <taxon>Gunneridae</taxon>
        <taxon>Pentapetalae</taxon>
        <taxon>rosids</taxon>
        <taxon>fabids</taxon>
        <taxon>Malpighiales</taxon>
        <taxon>Salicaceae</taxon>
        <taxon>Saliceae</taxon>
        <taxon>Populus</taxon>
    </lineage>
</organism>
<keyword evidence="3" id="KW-1185">Reference proteome</keyword>
<feature type="transmembrane region" description="Helical" evidence="1">
    <location>
        <begin position="27"/>
        <end position="48"/>
    </location>
</feature>